<dbReference type="NCBIfam" id="TIGR01313">
    <property type="entry name" value="therm_gnt_kin"/>
    <property type="match status" value="1"/>
</dbReference>
<evidence type="ECO:0000313" key="10">
    <source>
        <dbReference type="EMBL" id="GAA0953089.1"/>
    </source>
</evidence>
<evidence type="ECO:0000256" key="6">
    <source>
        <dbReference type="ARBA" id="ARBA00022777"/>
    </source>
</evidence>
<dbReference type="EMBL" id="BAAAHH010000013">
    <property type="protein sequence ID" value="GAA0953089.1"/>
    <property type="molecule type" value="Genomic_DNA"/>
</dbReference>
<dbReference type="RefSeq" id="WP_344241860.1">
    <property type="nucleotide sequence ID" value="NZ_BAAAHH010000013.1"/>
</dbReference>
<dbReference type="PANTHER" id="PTHR43442:SF3">
    <property type="entry name" value="GLUCONOKINASE-RELATED"/>
    <property type="match status" value="1"/>
</dbReference>
<keyword evidence="5 9" id="KW-0547">Nucleotide-binding</keyword>
<evidence type="ECO:0000256" key="3">
    <source>
        <dbReference type="ARBA" id="ARBA00012054"/>
    </source>
</evidence>
<evidence type="ECO:0000256" key="4">
    <source>
        <dbReference type="ARBA" id="ARBA00022679"/>
    </source>
</evidence>
<reference evidence="10 11" key="1">
    <citation type="journal article" date="2019" name="Int. J. Syst. Evol. Microbiol.">
        <title>The Global Catalogue of Microorganisms (GCM) 10K type strain sequencing project: providing services to taxonomists for standard genome sequencing and annotation.</title>
        <authorList>
            <consortium name="The Broad Institute Genomics Platform"/>
            <consortium name="The Broad Institute Genome Sequencing Center for Infectious Disease"/>
            <person name="Wu L."/>
            <person name="Ma J."/>
        </authorList>
    </citation>
    <scope>NUCLEOTIDE SEQUENCE [LARGE SCALE GENOMIC DNA]</scope>
    <source>
        <strain evidence="10 11">JCM 10696</strain>
    </source>
</reference>
<evidence type="ECO:0000256" key="2">
    <source>
        <dbReference type="ARBA" id="ARBA00008420"/>
    </source>
</evidence>
<keyword evidence="6 9" id="KW-0418">Kinase</keyword>
<dbReference type="Pfam" id="PF13671">
    <property type="entry name" value="AAA_33"/>
    <property type="match status" value="1"/>
</dbReference>
<dbReference type="InterPro" id="IPR006001">
    <property type="entry name" value="Therm_gnt_kin"/>
</dbReference>
<comment type="pathway">
    <text evidence="1">Carbohydrate acid metabolism.</text>
</comment>
<proteinExistence type="inferred from homology"/>
<accession>A0ABN1R9A9</accession>
<dbReference type="Proteomes" id="UP001500665">
    <property type="component" value="Unassembled WGS sequence"/>
</dbReference>
<dbReference type="PANTHER" id="PTHR43442">
    <property type="entry name" value="GLUCONOKINASE-RELATED"/>
    <property type="match status" value="1"/>
</dbReference>
<evidence type="ECO:0000256" key="7">
    <source>
        <dbReference type="ARBA" id="ARBA00022840"/>
    </source>
</evidence>
<dbReference type="EC" id="2.7.1.12" evidence="3 9"/>
<keyword evidence="7 9" id="KW-0067">ATP-binding</keyword>
<evidence type="ECO:0000313" key="11">
    <source>
        <dbReference type="Proteomes" id="UP001500665"/>
    </source>
</evidence>
<dbReference type="CDD" id="cd02021">
    <property type="entry name" value="GntK"/>
    <property type="match status" value="1"/>
</dbReference>
<organism evidence="10 11">
    <name type="scientific">Actinocorallia libanotica</name>
    <dbReference type="NCBI Taxonomy" id="46162"/>
    <lineage>
        <taxon>Bacteria</taxon>
        <taxon>Bacillati</taxon>
        <taxon>Actinomycetota</taxon>
        <taxon>Actinomycetes</taxon>
        <taxon>Streptosporangiales</taxon>
        <taxon>Thermomonosporaceae</taxon>
        <taxon>Actinocorallia</taxon>
    </lineage>
</organism>
<name>A0ABN1R9A9_9ACTN</name>
<comment type="catalytic activity">
    <reaction evidence="8 9">
        <text>D-gluconate + ATP = 6-phospho-D-gluconate + ADP + H(+)</text>
        <dbReference type="Rhea" id="RHEA:19433"/>
        <dbReference type="ChEBI" id="CHEBI:15378"/>
        <dbReference type="ChEBI" id="CHEBI:18391"/>
        <dbReference type="ChEBI" id="CHEBI:30616"/>
        <dbReference type="ChEBI" id="CHEBI:58759"/>
        <dbReference type="ChEBI" id="CHEBI:456216"/>
        <dbReference type="EC" id="2.7.1.12"/>
    </reaction>
</comment>
<dbReference type="InterPro" id="IPR027417">
    <property type="entry name" value="P-loop_NTPase"/>
</dbReference>
<comment type="caution">
    <text evidence="10">The sequence shown here is derived from an EMBL/GenBank/DDBJ whole genome shotgun (WGS) entry which is preliminary data.</text>
</comment>
<evidence type="ECO:0000256" key="8">
    <source>
        <dbReference type="ARBA" id="ARBA00048090"/>
    </source>
</evidence>
<evidence type="ECO:0000256" key="9">
    <source>
        <dbReference type="RuleBase" id="RU363066"/>
    </source>
</evidence>
<sequence>MDVERGRRPERPAIVVMGVSGSGKSTVGRALAERLGLEYAEGDEFHPPANIAKMEAGRPLNDEDRLPWLKAIAEWLGERLREGRGGVVSCSTLKRWYRDLLREADPGVWFLHLHVDQKAIVARVAARTGHFMPVSLVESQFAALEPLQPDEDGAVVSAAEPVAQIVAEAVGLLEAWQREG</sequence>
<evidence type="ECO:0000256" key="1">
    <source>
        <dbReference type="ARBA" id="ARBA00004761"/>
    </source>
</evidence>
<keyword evidence="4 9" id="KW-0808">Transferase</keyword>
<keyword evidence="11" id="KW-1185">Reference proteome</keyword>
<protein>
    <recommendedName>
        <fullName evidence="3 9">Gluconokinase</fullName>
        <ecNumber evidence="3 9">2.7.1.12</ecNumber>
    </recommendedName>
</protein>
<dbReference type="Gene3D" id="3.40.50.300">
    <property type="entry name" value="P-loop containing nucleotide triphosphate hydrolases"/>
    <property type="match status" value="1"/>
</dbReference>
<dbReference type="SUPFAM" id="SSF52540">
    <property type="entry name" value="P-loop containing nucleoside triphosphate hydrolases"/>
    <property type="match status" value="1"/>
</dbReference>
<evidence type="ECO:0000256" key="5">
    <source>
        <dbReference type="ARBA" id="ARBA00022741"/>
    </source>
</evidence>
<comment type="similarity">
    <text evidence="2 9">Belongs to the gluconokinase GntK/GntV family.</text>
</comment>
<gene>
    <name evidence="10" type="ORF">GCM10009550_34640</name>
</gene>